<dbReference type="Proteomes" id="UP000578077">
    <property type="component" value="Unassembled WGS sequence"/>
</dbReference>
<keyword evidence="2" id="KW-1185">Reference proteome</keyword>
<sequence>MTHPLDRDGEWELRMSIYRNGRRVGFCDVRASSYDALVYDAESVLSRDDEITFTGRDARYTGTARTTTEETPVD</sequence>
<organism evidence="1 2">
    <name type="scientific">Streptomonospora salina</name>
    <dbReference type="NCBI Taxonomy" id="104205"/>
    <lineage>
        <taxon>Bacteria</taxon>
        <taxon>Bacillati</taxon>
        <taxon>Actinomycetota</taxon>
        <taxon>Actinomycetes</taxon>
        <taxon>Streptosporangiales</taxon>
        <taxon>Nocardiopsidaceae</taxon>
        <taxon>Streptomonospora</taxon>
    </lineage>
</organism>
<dbReference type="RefSeq" id="WP_184638581.1">
    <property type="nucleotide sequence ID" value="NZ_BAABKT010000035.1"/>
</dbReference>
<dbReference type="AlphaFoldDB" id="A0A841ECM6"/>
<protein>
    <submittedName>
        <fullName evidence="1">Uncharacterized protein</fullName>
    </submittedName>
</protein>
<proteinExistence type="predicted"/>
<evidence type="ECO:0000313" key="2">
    <source>
        <dbReference type="Proteomes" id="UP000578077"/>
    </source>
</evidence>
<gene>
    <name evidence="1" type="ORF">HNR25_004613</name>
</gene>
<dbReference type="EMBL" id="JACHLY010000001">
    <property type="protein sequence ID" value="MBB6000862.1"/>
    <property type="molecule type" value="Genomic_DNA"/>
</dbReference>
<reference evidence="1 2" key="1">
    <citation type="submission" date="2020-08" db="EMBL/GenBank/DDBJ databases">
        <title>Sequencing the genomes of 1000 actinobacteria strains.</title>
        <authorList>
            <person name="Klenk H.-P."/>
        </authorList>
    </citation>
    <scope>NUCLEOTIDE SEQUENCE [LARGE SCALE GENOMIC DNA]</scope>
    <source>
        <strain evidence="1 2">DSM 44593</strain>
    </source>
</reference>
<name>A0A841ECM6_9ACTN</name>
<accession>A0A841ECM6</accession>
<evidence type="ECO:0000313" key="1">
    <source>
        <dbReference type="EMBL" id="MBB6000862.1"/>
    </source>
</evidence>
<comment type="caution">
    <text evidence="1">The sequence shown here is derived from an EMBL/GenBank/DDBJ whole genome shotgun (WGS) entry which is preliminary data.</text>
</comment>